<feature type="domain" description="Peptidase MA-like" evidence="2">
    <location>
        <begin position="428"/>
        <end position="633"/>
    </location>
</feature>
<organism evidence="3 4">
    <name type="scientific">Prosthecobacter vanneervenii</name>
    <dbReference type="NCBI Taxonomy" id="48466"/>
    <lineage>
        <taxon>Bacteria</taxon>
        <taxon>Pseudomonadati</taxon>
        <taxon>Verrucomicrobiota</taxon>
        <taxon>Verrucomicrobiia</taxon>
        <taxon>Verrucomicrobiales</taxon>
        <taxon>Verrucomicrobiaceae</taxon>
        <taxon>Prosthecobacter</taxon>
    </lineage>
</organism>
<proteinExistence type="predicted"/>
<dbReference type="Proteomes" id="UP000590740">
    <property type="component" value="Unassembled WGS sequence"/>
</dbReference>
<accession>A0A7W7Y8A8</accession>
<evidence type="ECO:0000259" key="2">
    <source>
        <dbReference type="Pfam" id="PF13485"/>
    </source>
</evidence>
<dbReference type="RefSeq" id="WP_184338189.1">
    <property type="nucleotide sequence ID" value="NZ_JACHIG010000001.1"/>
</dbReference>
<dbReference type="SMART" id="SM00028">
    <property type="entry name" value="TPR"/>
    <property type="match status" value="5"/>
</dbReference>
<dbReference type="Gene3D" id="1.25.40.10">
    <property type="entry name" value="Tetratricopeptide repeat domain"/>
    <property type="match status" value="4"/>
</dbReference>
<dbReference type="InterPro" id="IPR011990">
    <property type="entry name" value="TPR-like_helical_dom_sf"/>
</dbReference>
<dbReference type="Pfam" id="PF13485">
    <property type="entry name" value="Peptidase_MA_2"/>
    <property type="match status" value="1"/>
</dbReference>
<dbReference type="EMBL" id="JACHIG010000001">
    <property type="protein sequence ID" value="MBB5031257.1"/>
    <property type="molecule type" value="Genomic_DNA"/>
</dbReference>
<sequence length="858" mass="95766">MRHLSVFLLLLFLHAFAVHAQQIDLEKIFEERNLGPVGELYARGDYELVARIGEAAVEKGLKSPDWRILRYKALRELGQHELALDEIGKALVLFPGHFEILMLRHDLARMLGRTDLAQAALTALNDAAKAKPAKDRSAMETVVLGRAALVLGADAQKVAAQYFKVAQGKDAKLEAAYLAEGDLALAKDDEKRAADVFRAGLKAHGETADLRLGLARAFKSSDREKAADSLKKALELNPHHHASHLLRAELLIGGEKFIEAEAAIQQVLDLDEHHPIAWSLRAVVAYLFQADAPKMEAARQQALQRWAQNPEVDTTIGRCLSRAYRFAEGASHLRRALEMDAKYLPAKVQLCHTLLRLGEEDEAWKLAEAIRKEDGYNIQAHNLGMLEKEMGKYITKTFPDFVLKMPQRDWPIYGERALSLLRDAKSVLSAKYGLDLQRPVLVEFFGAQQDFAIRTFGALGGQGMLGVCFGTVVTMNSPGSLAHGRSNWEATLWHEFCHVITLTVTKNRMPRWLSEGISVYEERQRDPAWGMTMNEQHRAMVLNEGKDAQEDDPTLTPISRLSSAFMAPKTQEHLMFAYYESSQVVEYLMDKHGKEKFQGILRDLAGGKRINDALAAHVGDMEALEKDFTAWITARAKSYGAKADWAEPKPEELNPFEPGSLAEYLKKHPTSLHALHHEADTLVQAQKWEQVLPLADRLIELVPESYEDDHSGYALKVQALRQLKRTDEEAAVLRQIAAHSASAQSAYLRLIELDMAAKRWPELKANARRANALNPFLTTPQRALAEACAATGESAEAIAASERLLLLDPAGAAQTHYRLASLLRPTDAPRARRHLLDSLALAPRNREGFAMLQAWKED</sequence>
<evidence type="ECO:0000313" key="4">
    <source>
        <dbReference type="Proteomes" id="UP000590740"/>
    </source>
</evidence>
<dbReference type="AlphaFoldDB" id="A0A7W7Y8A8"/>
<reference evidence="3 4" key="1">
    <citation type="submission" date="2020-08" db="EMBL/GenBank/DDBJ databases">
        <title>Genomic Encyclopedia of Type Strains, Phase IV (KMG-IV): sequencing the most valuable type-strain genomes for metagenomic binning, comparative biology and taxonomic classification.</title>
        <authorList>
            <person name="Goeker M."/>
        </authorList>
    </citation>
    <scope>NUCLEOTIDE SEQUENCE [LARGE SCALE GENOMIC DNA]</scope>
    <source>
        <strain evidence="3 4">DSM 12252</strain>
    </source>
</reference>
<evidence type="ECO:0000256" key="1">
    <source>
        <dbReference type="SAM" id="SignalP"/>
    </source>
</evidence>
<dbReference type="InterPro" id="IPR019734">
    <property type="entry name" value="TPR_rpt"/>
</dbReference>
<feature type="signal peptide" evidence="1">
    <location>
        <begin position="1"/>
        <end position="20"/>
    </location>
</feature>
<dbReference type="PANTHER" id="PTHR12558">
    <property type="entry name" value="CELL DIVISION CYCLE 16,23,27"/>
    <property type="match status" value="1"/>
</dbReference>
<name>A0A7W7Y8A8_9BACT</name>
<keyword evidence="4" id="KW-1185">Reference proteome</keyword>
<keyword evidence="1" id="KW-0732">Signal</keyword>
<dbReference type="Pfam" id="PF14559">
    <property type="entry name" value="TPR_19"/>
    <property type="match status" value="1"/>
</dbReference>
<comment type="caution">
    <text evidence="3">The sequence shown here is derived from an EMBL/GenBank/DDBJ whole genome shotgun (WGS) entry which is preliminary data.</text>
</comment>
<evidence type="ECO:0000313" key="3">
    <source>
        <dbReference type="EMBL" id="MBB5031257.1"/>
    </source>
</evidence>
<dbReference type="SUPFAM" id="SSF48452">
    <property type="entry name" value="TPR-like"/>
    <property type="match status" value="2"/>
</dbReference>
<protein>
    <submittedName>
        <fullName evidence="3">Tetratricopeptide (TPR) repeat protein</fullName>
    </submittedName>
</protein>
<dbReference type="InterPro" id="IPR039568">
    <property type="entry name" value="Peptidase_MA-like_dom"/>
</dbReference>
<feature type="chain" id="PRO_5031268211" evidence="1">
    <location>
        <begin position="21"/>
        <end position="858"/>
    </location>
</feature>
<dbReference type="PANTHER" id="PTHR12558:SF13">
    <property type="entry name" value="CELL DIVISION CYCLE PROTEIN 27 HOMOLOG"/>
    <property type="match status" value="1"/>
</dbReference>
<gene>
    <name evidence="3" type="ORF">HNQ65_000811</name>
</gene>